<feature type="region of interest" description="Disordered" evidence="1">
    <location>
        <begin position="404"/>
        <end position="423"/>
    </location>
</feature>
<feature type="compositionally biased region" description="Polar residues" evidence="1">
    <location>
        <begin position="143"/>
        <end position="174"/>
    </location>
</feature>
<dbReference type="Proteomes" id="UP001314170">
    <property type="component" value="Unassembled WGS sequence"/>
</dbReference>
<feature type="compositionally biased region" description="Basic and acidic residues" evidence="1">
    <location>
        <begin position="190"/>
        <end position="200"/>
    </location>
</feature>
<protein>
    <recommendedName>
        <fullName evidence="4">QLQ domain-containing protein</fullName>
    </recommendedName>
</protein>
<organism evidence="2 3">
    <name type="scientific">Dovyalis caffra</name>
    <dbReference type="NCBI Taxonomy" id="77055"/>
    <lineage>
        <taxon>Eukaryota</taxon>
        <taxon>Viridiplantae</taxon>
        <taxon>Streptophyta</taxon>
        <taxon>Embryophyta</taxon>
        <taxon>Tracheophyta</taxon>
        <taxon>Spermatophyta</taxon>
        <taxon>Magnoliopsida</taxon>
        <taxon>eudicotyledons</taxon>
        <taxon>Gunneridae</taxon>
        <taxon>Pentapetalae</taxon>
        <taxon>rosids</taxon>
        <taxon>fabids</taxon>
        <taxon>Malpighiales</taxon>
        <taxon>Salicaceae</taxon>
        <taxon>Flacourtieae</taxon>
        <taxon>Dovyalis</taxon>
    </lineage>
</organism>
<evidence type="ECO:0000313" key="3">
    <source>
        <dbReference type="Proteomes" id="UP001314170"/>
    </source>
</evidence>
<gene>
    <name evidence="2" type="ORF">DCAF_LOCUS9201</name>
</gene>
<evidence type="ECO:0008006" key="4">
    <source>
        <dbReference type="Google" id="ProtNLM"/>
    </source>
</evidence>
<sequence length="461" mass="49213">MASSQSSQNVELEAAKFLHKLIQDSKDEPAKLATKLYVILQHMKSSGKEHSMPYQVISRAMETVINQHGLDIEALRSSRLPLTSGTQIGDSSTAQYGGSSQAVGVVKDSKERLAENEISKIDPFASSRPPVGPSSAGHDYYQGSGTQRSSQSFDHESPSSLDTRSANSQSQDRGANQKDSKKAAAKRKRGDSSLHSEMHGDNPQQLDPRNPMVNPRKVKMNKVDSTGGYPVRAGENTNFNKVPSSGQVEVSSSYVSAGQQQGGLFHLHMKVSLPGVCGIKIKQGYPLKDLKFQGAFSKVHGGMSVTSYPSGPMGELGFAGPVQYGGSEHQKHGLAKGAVASSAEKTSEGHFFAANRGDDFPTSLSTGKILENDGGSSNMFAEANKIVQGGRQTSNSELTMIRSTAPRDVGKSPVSQGSVSSGVPFNEQQLRQLRAQNGLMPKKLHLDIALGNVVSRDGKNS</sequence>
<keyword evidence="3" id="KW-1185">Reference proteome</keyword>
<dbReference type="AlphaFoldDB" id="A0AAV1RBT6"/>
<proteinExistence type="predicted"/>
<dbReference type="EMBL" id="CAWUPB010000913">
    <property type="protein sequence ID" value="CAK7332873.1"/>
    <property type="molecule type" value="Genomic_DNA"/>
</dbReference>
<reference evidence="2 3" key="1">
    <citation type="submission" date="2024-01" db="EMBL/GenBank/DDBJ databases">
        <authorList>
            <person name="Waweru B."/>
        </authorList>
    </citation>
    <scope>NUCLEOTIDE SEQUENCE [LARGE SCALE GENOMIC DNA]</scope>
</reference>
<name>A0AAV1RBT6_9ROSI</name>
<accession>A0AAV1RBT6</accession>
<evidence type="ECO:0000313" key="2">
    <source>
        <dbReference type="EMBL" id="CAK7332873.1"/>
    </source>
</evidence>
<feature type="region of interest" description="Disordered" evidence="1">
    <location>
        <begin position="117"/>
        <end position="216"/>
    </location>
</feature>
<comment type="caution">
    <text evidence="2">The sequence shown here is derived from an EMBL/GenBank/DDBJ whole genome shotgun (WGS) entry which is preliminary data.</text>
</comment>
<feature type="compositionally biased region" description="Low complexity" evidence="1">
    <location>
        <begin position="411"/>
        <end position="423"/>
    </location>
</feature>
<evidence type="ECO:0000256" key="1">
    <source>
        <dbReference type="SAM" id="MobiDB-lite"/>
    </source>
</evidence>